<organism evidence="2">
    <name type="scientific">Anguilla anguilla</name>
    <name type="common">European freshwater eel</name>
    <name type="synonym">Muraena anguilla</name>
    <dbReference type="NCBI Taxonomy" id="7936"/>
    <lineage>
        <taxon>Eukaryota</taxon>
        <taxon>Metazoa</taxon>
        <taxon>Chordata</taxon>
        <taxon>Craniata</taxon>
        <taxon>Vertebrata</taxon>
        <taxon>Euteleostomi</taxon>
        <taxon>Actinopterygii</taxon>
        <taxon>Neopterygii</taxon>
        <taxon>Teleostei</taxon>
        <taxon>Anguilliformes</taxon>
        <taxon>Anguillidae</taxon>
        <taxon>Anguilla</taxon>
    </lineage>
</organism>
<feature type="region of interest" description="Disordered" evidence="1">
    <location>
        <begin position="1"/>
        <end position="29"/>
    </location>
</feature>
<reference evidence="2" key="2">
    <citation type="journal article" date="2015" name="Fish Shellfish Immunol.">
        <title>Early steps in the European eel (Anguilla anguilla)-Vibrio vulnificus interaction in the gills: Role of the RtxA13 toxin.</title>
        <authorList>
            <person name="Callol A."/>
            <person name="Pajuelo D."/>
            <person name="Ebbesson L."/>
            <person name="Teles M."/>
            <person name="MacKenzie S."/>
            <person name="Amaro C."/>
        </authorList>
    </citation>
    <scope>NUCLEOTIDE SEQUENCE</scope>
</reference>
<dbReference type="EMBL" id="GBXM01080081">
    <property type="protein sequence ID" value="JAH28496.1"/>
    <property type="molecule type" value="Transcribed_RNA"/>
</dbReference>
<dbReference type="AlphaFoldDB" id="A0A0E9RH72"/>
<evidence type="ECO:0000256" key="1">
    <source>
        <dbReference type="SAM" id="MobiDB-lite"/>
    </source>
</evidence>
<sequence length="29" mass="3396">MVKSVTNFLHYPKDKTASHNKPPKRILNM</sequence>
<reference evidence="2" key="1">
    <citation type="submission" date="2014-11" db="EMBL/GenBank/DDBJ databases">
        <authorList>
            <person name="Amaro Gonzalez C."/>
        </authorList>
    </citation>
    <scope>NUCLEOTIDE SEQUENCE</scope>
</reference>
<protein>
    <submittedName>
        <fullName evidence="2">Uncharacterized protein</fullName>
    </submittedName>
</protein>
<accession>A0A0E9RH72</accession>
<proteinExistence type="predicted"/>
<name>A0A0E9RH72_ANGAN</name>
<evidence type="ECO:0000313" key="2">
    <source>
        <dbReference type="EMBL" id="JAH28496.1"/>
    </source>
</evidence>